<comment type="function">
    <text evidence="8">Putative transcription factor required for axon growth and guidance in the central and peripheral nervous systems. Repels CNS axons away from the midline by promoting the expression of the midline repellent sli and its receptor robo.</text>
</comment>
<dbReference type="Gene3D" id="3.30.710.10">
    <property type="entry name" value="Potassium Channel Kv1.1, Chain A"/>
    <property type="match status" value="1"/>
</dbReference>
<accession>A0A4C1X2C9</accession>
<evidence type="ECO:0000256" key="9">
    <source>
        <dbReference type="SAM" id="MobiDB-lite"/>
    </source>
</evidence>
<gene>
    <name evidence="11" type="primary">ttk</name>
    <name evidence="11" type="ORF">EVAR_40436_1</name>
</gene>
<dbReference type="GO" id="GO:0045467">
    <property type="term" value="P:R7 cell development"/>
    <property type="evidence" value="ECO:0007669"/>
    <property type="project" value="UniProtKB-ARBA"/>
</dbReference>
<keyword evidence="7" id="KW-0539">Nucleus</keyword>
<dbReference type="GO" id="GO:0005634">
    <property type="term" value="C:nucleus"/>
    <property type="evidence" value="ECO:0007669"/>
    <property type="project" value="UniProtKB-SubCell"/>
</dbReference>
<evidence type="ECO:0000256" key="1">
    <source>
        <dbReference type="ARBA" id="ARBA00004123"/>
    </source>
</evidence>
<protein>
    <submittedName>
        <fullName evidence="11">Protein tramtrack, beta isoform</fullName>
    </submittedName>
</protein>
<dbReference type="STRING" id="151549.A0A4C1X2C9"/>
<evidence type="ECO:0000256" key="4">
    <source>
        <dbReference type="ARBA" id="ARBA00022902"/>
    </source>
</evidence>
<dbReference type="GO" id="GO:0016199">
    <property type="term" value="P:axon midline choice point recognition"/>
    <property type="evidence" value="ECO:0007669"/>
    <property type="project" value="UniProtKB-ARBA"/>
</dbReference>
<evidence type="ECO:0000259" key="10">
    <source>
        <dbReference type="PROSITE" id="PS50097"/>
    </source>
</evidence>
<dbReference type="PANTHER" id="PTHR23110:SF111">
    <property type="entry name" value="LONGITUDINALS LACKING PROTEIN, ISOFORMS F_I_K_T"/>
    <property type="match status" value="1"/>
</dbReference>
<keyword evidence="5" id="KW-0805">Transcription regulation</keyword>
<dbReference type="PROSITE" id="PS50097">
    <property type="entry name" value="BTB"/>
    <property type="match status" value="1"/>
</dbReference>
<dbReference type="GO" id="GO:0006357">
    <property type="term" value="P:regulation of transcription by RNA polymerase II"/>
    <property type="evidence" value="ECO:0007669"/>
    <property type="project" value="TreeGrafter"/>
</dbReference>
<reference evidence="11 12" key="1">
    <citation type="journal article" date="2019" name="Commun. Biol.">
        <title>The bagworm genome reveals a unique fibroin gene that provides high tensile strength.</title>
        <authorList>
            <person name="Kono N."/>
            <person name="Nakamura H."/>
            <person name="Ohtoshi R."/>
            <person name="Tomita M."/>
            <person name="Numata K."/>
            <person name="Arakawa K."/>
        </authorList>
    </citation>
    <scope>NUCLEOTIDE SEQUENCE [LARGE SCALE GENOMIC DNA]</scope>
</reference>
<dbReference type="GO" id="GO:0045476">
    <property type="term" value="P:nurse cell apoptotic process"/>
    <property type="evidence" value="ECO:0007669"/>
    <property type="project" value="UniProtKB-ARBA"/>
</dbReference>
<evidence type="ECO:0000256" key="6">
    <source>
        <dbReference type="ARBA" id="ARBA00023163"/>
    </source>
</evidence>
<dbReference type="SMART" id="SM00225">
    <property type="entry name" value="BTB"/>
    <property type="match status" value="1"/>
</dbReference>
<keyword evidence="2" id="KW-0217">Developmental protein</keyword>
<dbReference type="GO" id="GO:0035167">
    <property type="term" value="P:larval lymph gland hemopoiesis"/>
    <property type="evidence" value="ECO:0007669"/>
    <property type="project" value="UniProtKB-ARBA"/>
</dbReference>
<dbReference type="InterPro" id="IPR000210">
    <property type="entry name" value="BTB/POZ_dom"/>
</dbReference>
<dbReference type="Proteomes" id="UP000299102">
    <property type="component" value="Unassembled WGS sequence"/>
</dbReference>
<sequence length="430" mass="49619">MAQVLLRVENHHKMLAEEFYNQLVKGQSVDVMLAAAGSFIKAHRLVLAISSPYFKELFVENPEDHPVVMLKDVELSELWLLLQFIYCGEVKLQQKDLTKFLKVGAMLQVKGLFTTEDKCPVEGKETLDINSENDNIPHCKAESISKTNFEVSPSVEQDVLPPKRPKTIDDSECSFNNSSLPSIKSKPDDDTEGRYGQNHLVKTRNFKGDLELLSEVTQIDTGVVSFELESTKVNHIIHFEKLYRSPEYSHLYLCYEYVHMRTTKILNGNFNDGSLNDLKLTIAIFYNIFEEQTSTHATRAPECRWSSSPMDKHNLRGLTSVLPVYWVIIGYLRRESWQPELSLTDRKLTVECSTTFYDWMTLRFYIEKDMYGVDSNGGYFRMAYGGKPDFFRCEFYNSVRKSSLLLQRRAALSDETRVILNLVLVFRETK</sequence>
<evidence type="ECO:0000256" key="2">
    <source>
        <dbReference type="ARBA" id="ARBA00022473"/>
    </source>
</evidence>
<dbReference type="GO" id="GO:0007464">
    <property type="term" value="P:R3/R4 cell fate commitment"/>
    <property type="evidence" value="ECO:0007669"/>
    <property type="project" value="UniProtKB-ARBA"/>
</dbReference>
<dbReference type="CDD" id="cd18315">
    <property type="entry name" value="BTB_POZ_BAB-like"/>
    <property type="match status" value="1"/>
</dbReference>
<evidence type="ECO:0000256" key="8">
    <source>
        <dbReference type="ARBA" id="ARBA00037382"/>
    </source>
</evidence>
<keyword evidence="12" id="KW-1185">Reference proteome</keyword>
<name>A0A4C1X2C9_EUMVA</name>
<evidence type="ECO:0000256" key="3">
    <source>
        <dbReference type="ARBA" id="ARBA00022782"/>
    </source>
</evidence>
<comment type="caution">
    <text evidence="11">The sequence shown here is derived from an EMBL/GenBank/DDBJ whole genome shotgun (WGS) entry which is preliminary data.</text>
</comment>
<dbReference type="GO" id="GO:0007526">
    <property type="term" value="P:larval somatic muscle development"/>
    <property type="evidence" value="ECO:0007669"/>
    <property type="project" value="UniProtKB-ARBA"/>
</dbReference>
<dbReference type="AlphaFoldDB" id="A0A4C1X2C9"/>
<evidence type="ECO:0000313" key="12">
    <source>
        <dbReference type="Proteomes" id="UP000299102"/>
    </source>
</evidence>
<dbReference type="Pfam" id="PF00651">
    <property type="entry name" value="BTB"/>
    <property type="match status" value="1"/>
</dbReference>
<dbReference type="InterPro" id="IPR051095">
    <property type="entry name" value="Dros_DevTransReg"/>
</dbReference>
<evidence type="ECO:0000256" key="7">
    <source>
        <dbReference type="ARBA" id="ARBA00023242"/>
    </source>
</evidence>
<evidence type="ECO:0000313" key="11">
    <source>
        <dbReference type="EMBL" id="GBP56445.1"/>
    </source>
</evidence>
<keyword evidence="4" id="KW-0524">Neurogenesis</keyword>
<keyword evidence="6" id="KW-0804">Transcription</keyword>
<dbReference type="SUPFAM" id="SSF54695">
    <property type="entry name" value="POZ domain"/>
    <property type="match status" value="1"/>
</dbReference>
<proteinExistence type="predicted"/>
<feature type="region of interest" description="Disordered" evidence="9">
    <location>
        <begin position="150"/>
        <end position="196"/>
    </location>
</feature>
<keyword evidence="3" id="KW-0221">Differentiation</keyword>
<feature type="domain" description="BTB" evidence="10">
    <location>
        <begin position="29"/>
        <end position="94"/>
    </location>
</feature>
<dbReference type="EMBL" id="BGZK01000693">
    <property type="protein sequence ID" value="GBP56445.1"/>
    <property type="molecule type" value="Genomic_DNA"/>
</dbReference>
<feature type="compositionally biased region" description="Polar residues" evidence="9">
    <location>
        <begin position="173"/>
        <end position="182"/>
    </location>
</feature>
<dbReference type="GO" id="GO:0008406">
    <property type="term" value="P:gonad development"/>
    <property type="evidence" value="ECO:0007669"/>
    <property type="project" value="UniProtKB-ARBA"/>
</dbReference>
<dbReference type="InterPro" id="IPR011333">
    <property type="entry name" value="SKP1/BTB/POZ_sf"/>
</dbReference>
<comment type="subcellular location">
    <subcellularLocation>
        <location evidence="1">Nucleus</location>
    </subcellularLocation>
</comment>
<dbReference type="PANTHER" id="PTHR23110">
    <property type="entry name" value="BTB DOMAIN TRANSCRIPTION FACTOR"/>
    <property type="match status" value="1"/>
</dbReference>
<organism evidence="11 12">
    <name type="scientific">Eumeta variegata</name>
    <name type="common">Bagworm moth</name>
    <name type="synonym">Eumeta japonica</name>
    <dbReference type="NCBI Taxonomy" id="151549"/>
    <lineage>
        <taxon>Eukaryota</taxon>
        <taxon>Metazoa</taxon>
        <taxon>Ecdysozoa</taxon>
        <taxon>Arthropoda</taxon>
        <taxon>Hexapoda</taxon>
        <taxon>Insecta</taxon>
        <taxon>Pterygota</taxon>
        <taxon>Neoptera</taxon>
        <taxon>Endopterygota</taxon>
        <taxon>Lepidoptera</taxon>
        <taxon>Glossata</taxon>
        <taxon>Ditrysia</taxon>
        <taxon>Tineoidea</taxon>
        <taxon>Psychidae</taxon>
        <taxon>Oiketicinae</taxon>
        <taxon>Eumeta</taxon>
    </lineage>
</organism>
<dbReference type="OrthoDB" id="2311693at2759"/>
<dbReference type="GO" id="GO:0048813">
    <property type="term" value="P:dendrite morphogenesis"/>
    <property type="evidence" value="ECO:0007669"/>
    <property type="project" value="UniProtKB-ARBA"/>
</dbReference>
<evidence type="ECO:0000256" key="5">
    <source>
        <dbReference type="ARBA" id="ARBA00023015"/>
    </source>
</evidence>